<feature type="binding site" evidence="9">
    <location>
        <begin position="119"/>
        <end position="122"/>
    </location>
    <ligand>
        <name>S-adenosyl-L-methionine</name>
        <dbReference type="ChEBI" id="CHEBI:59789"/>
    </ligand>
</feature>
<dbReference type="PANTHER" id="PTHR12133:SF2">
    <property type="entry name" value="TRNA (ADENINE(58)-N(1))-METHYLTRANSFERASE CATALYTIC SUBUNIT TRMT61A"/>
    <property type="match status" value="1"/>
</dbReference>
<comment type="function">
    <text evidence="8">Catalytic subunit of tRNA (adenine-N(1)-)-methyltransferase, which catalyzes the formation of N(1)-methyladenine at position 58 (m1A58) in initiator methionyl-tRNA.</text>
</comment>
<feature type="domain" description="tRNA (adenine(58)-N(1))-methyltransferase catalytic subunit TRM61 C-terminal" evidence="11">
    <location>
        <begin position="69"/>
        <end position="305"/>
    </location>
</feature>
<protein>
    <recommendedName>
        <fullName evidence="8">tRNA (adenine(58)-N(1))-methyltransferase catalytic subunit TRMT61A</fullName>
        <ecNumber evidence="8">2.1.1.220</ecNumber>
    </recommendedName>
</protein>
<dbReference type="PIRSF" id="PIRSF017269">
    <property type="entry name" value="GCD14"/>
    <property type="match status" value="1"/>
</dbReference>
<keyword evidence="5 8" id="KW-0819">tRNA processing</keyword>
<evidence type="ECO:0000256" key="3">
    <source>
        <dbReference type="ARBA" id="ARBA00022679"/>
    </source>
</evidence>
<sequence length="311" mass="34454">MHGQRCIEENSVVILYVDFKTLRVLRVTKTVDTKDGKKVPNIYQTIYGPLNVSEVIGKPYGARIELKKGFVYLMFPSPELWTLALPHRTQILYSTDISLIIANLELKPGKIVCEAGTGSGSLSCSILRTIMPCGKLHTFDFHDQRVECAVEEFTSLGYGEFVVAKHRDVCQDGFGVELTGKVDAVFLDLPHPWLALTAATKVLKNCGRIASFSPCVEQVQKMCVELRSNGYEQLKTIECLVRESVVKTITLTTPSLCTAKNRTEEPLPKRMKTDGSDPRDGGEATFFSMPVTSCAGHTGFLTFATCMKNRS</sequence>
<evidence type="ECO:0000313" key="13">
    <source>
        <dbReference type="Proteomes" id="UP000678499"/>
    </source>
</evidence>
<dbReference type="GO" id="GO:0031515">
    <property type="term" value="C:tRNA (m1A) methyltransferase complex"/>
    <property type="evidence" value="ECO:0007669"/>
    <property type="project" value="UniProtKB-UniRule"/>
</dbReference>
<keyword evidence="13" id="KW-1185">Reference proteome</keyword>
<dbReference type="InterPro" id="IPR049470">
    <property type="entry name" value="TRM61_C"/>
</dbReference>
<keyword evidence="6 8" id="KW-0539">Nucleus</keyword>
<evidence type="ECO:0000256" key="5">
    <source>
        <dbReference type="ARBA" id="ARBA00022694"/>
    </source>
</evidence>
<keyword evidence="3 8" id="KW-0808">Transferase</keyword>
<dbReference type="Gene3D" id="3.10.330.20">
    <property type="match status" value="1"/>
</dbReference>
<evidence type="ECO:0000259" key="11">
    <source>
        <dbReference type="Pfam" id="PF08704"/>
    </source>
</evidence>
<dbReference type="GO" id="GO:0160107">
    <property type="term" value="F:tRNA (adenine(58)-N1)-methyltransferase activity"/>
    <property type="evidence" value="ECO:0007669"/>
    <property type="project" value="UniProtKB-EC"/>
</dbReference>
<feature type="binding site" evidence="9">
    <location>
        <position position="168"/>
    </location>
    <ligand>
        <name>S-adenosyl-L-methionine</name>
        <dbReference type="ChEBI" id="CHEBI:59789"/>
    </ligand>
</feature>
<organism evidence="12">
    <name type="scientific">Notodromas monacha</name>
    <dbReference type="NCBI Taxonomy" id="399045"/>
    <lineage>
        <taxon>Eukaryota</taxon>
        <taxon>Metazoa</taxon>
        <taxon>Ecdysozoa</taxon>
        <taxon>Arthropoda</taxon>
        <taxon>Crustacea</taxon>
        <taxon>Oligostraca</taxon>
        <taxon>Ostracoda</taxon>
        <taxon>Podocopa</taxon>
        <taxon>Podocopida</taxon>
        <taxon>Cypridocopina</taxon>
        <taxon>Cypridoidea</taxon>
        <taxon>Cyprididae</taxon>
        <taxon>Notodromas</taxon>
    </lineage>
</organism>
<evidence type="ECO:0000256" key="8">
    <source>
        <dbReference type="PIRNR" id="PIRNR017269"/>
    </source>
</evidence>
<dbReference type="PROSITE" id="PS51620">
    <property type="entry name" value="SAM_TRM61"/>
    <property type="match status" value="1"/>
</dbReference>
<dbReference type="EMBL" id="CAJPEX010002931">
    <property type="protein sequence ID" value="CAG0921662.1"/>
    <property type="molecule type" value="Genomic_DNA"/>
</dbReference>
<name>A0A7R9GGB9_9CRUS</name>
<comment type="similarity">
    <text evidence="8">Belongs to the class I-like SAM-binding methyltransferase superfamily. TRM61 family.</text>
</comment>
<reference evidence="12" key="1">
    <citation type="submission" date="2020-11" db="EMBL/GenBank/DDBJ databases">
        <authorList>
            <person name="Tran Van P."/>
        </authorList>
    </citation>
    <scope>NUCLEOTIDE SEQUENCE</scope>
</reference>
<feature type="binding site" evidence="9">
    <location>
        <position position="140"/>
    </location>
    <ligand>
        <name>S-adenosyl-L-methionine</name>
        <dbReference type="ChEBI" id="CHEBI:59789"/>
    </ligand>
</feature>
<dbReference type="InterPro" id="IPR029063">
    <property type="entry name" value="SAM-dependent_MTases_sf"/>
</dbReference>
<comment type="catalytic activity">
    <reaction evidence="7">
        <text>an adenosine in mRNA + S-adenosyl-L-methionine = an N(1)-methyladenosine in mRNA + S-adenosyl-L-homocysteine + H(+)</text>
        <dbReference type="Rhea" id="RHEA:55392"/>
        <dbReference type="Rhea" id="RHEA-COMP:12414"/>
        <dbReference type="Rhea" id="RHEA-COMP:12415"/>
        <dbReference type="ChEBI" id="CHEBI:15378"/>
        <dbReference type="ChEBI" id="CHEBI:57856"/>
        <dbReference type="ChEBI" id="CHEBI:59789"/>
        <dbReference type="ChEBI" id="CHEBI:74411"/>
        <dbReference type="ChEBI" id="CHEBI:74491"/>
    </reaction>
</comment>
<evidence type="ECO:0000256" key="6">
    <source>
        <dbReference type="ARBA" id="ARBA00023242"/>
    </source>
</evidence>
<keyword evidence="2 8" id="KW-0489">Methyltransferase</keyword>
<dbReference type="GO" id="GO:0030488">
    <property type="term" value="P:tRNA methylation"/>
    <property type="evidence" value="ECO:0007669"/>
    <property type="project" value="InterPro"/>
</dbReference>
<dbReference type="OrthoDB" id="1925287at2759"/>
<comment type="catalytic activity">
    <reaction evidence="8">
        <text>adenosine(58) in tRNA + S-adenosyl-L-methionine = N(1)-methyladenosine(58) in tRNA + S-adenosyl-L-homocysteine + H(+)</text>
        <dbReference type="Rhea" id="RHEA:43152"/>
        <dbReference type="Rhea" id="RHEA-COMP:10365"/>
        <dbReference type="Rhea" id="RHEA-COMP:10366"/>
        <dbReference type="ChEBI" id="CHEBI:15378"/>
        <dbReference type="ChEBI" id="CHEBI:57856"/>
        <dbReference type="ChEBI" id="CHEBI:59789"/>
        <dbReference type="ChEBI" id="CHEBI:74411"/>
        <dbReference type="ChEBI" id="CHEBI:74491"/>
        <dbReference type="EC" id="2.1.1.220"/>
    </reaction>
</comment>
<dbReference type="GO" id="GO:0005634">
    <property type="term" value="C:nucleus"/>
    <property type="evidence" value="ECO:0007669"/>
    <property type="project" value="UniProtKB-SubCell"/>
</dbReference>
<dbReference type="PANTHER" id="PTHR12133">
    <property type="entry name" value="TRNA (ADENINE(58)-N(1))-METHYLTRANSFERASE"/>
    <property type="match status" value="1"/>
</dbReference>
<dbReference type="EMBL" id="OA884968">
    <property type="protein sequence ID" value="CAD7281510.1"/>
    <property type="molecule type" value="Genomic_DNA"/>
</dbReference>
<dbReference type="SUPFAM" id="SSF53335">
    <property type="entry name" value="S-adenosyl-L-methionine-dependent methyltransferases"/>
    <property type="match status" value="1"/>
</dbReference>
<dbReference type="EC" id="2.1.1.220" evidence="8"/>
<keyword evidence="4 8" id="KW-0949">S-adenosyl-L-methionine</keyword>
<dbReference type="Proteomes" id="UP000678499">
    <property type="component" value="Unassembled WGS sequence"/>
</dbReference>
<evidence type="ECO:0000256" key="7">
    <source>
        <dbReference type="ARBA" id="ARBA00048481"/>
    </source>
</evidence>
<feature type="binding site" evidence="9">
    <location>
        <position position="188"/>
    </location>
    <ligand>
        <name>S-adenosyl-L-methionine</name>
        <dbReference type="ChEBI" id="CHEBI:59789"/>
    </ligand>
</feature>
<evidence type="ECO:0000313" key="12">
    <source>
        <dbReference type="EMBL" id="CAD7281510.1"/>
    </source>
</evidence>
<evidence type="ECO:0000256" key="10">
    <source>
        <dbReference type="SAM" id="MobiDB-lite"/>
    </source>
</evidence>
<dbReference type="Gene3D" id="3.40.50.150">
    <property type="entry name" value="Vaccinia Virus protein VP39"/>
    <property type="match status" value="1"/>
</dbReference>
<evidence type="ECO:0000256" key="1">
    <source>
        <dbReference type="ARBA" id="ARBA00004123"/>
    </source>
</evidence>
<evidence type="ECO:0000256" key="2">
    <source>
        <dbReference type="ARBA" id="ARBA00022603"/>
    </source>
</evidence>
<dbReference type="Pfam" id="PF08704">
    <property type="entry name" value="GCD14"/>
    <property type="match status" value="1"/>
</dbReference>
<feature type="region of interest" description="Disordered" evidence="10">
    <location>
        <begin position="262"/>
        <end position="282"/>
    </location>
</feature>
<gene>
    <name evidence="12" type="ORF">NMOB1V02_LOCUS9154</name>
</gene>
<evidence type="ECO:0000256" key="9">
    <source>
        <dbReference type="PIRSR" id="PIRSR017269-1"/>
    </source>
</evidence>
<dbReference type="AlphaFoldDB" id="A0A7R9GGB9"/>
<evidence type="ECO:0000256" key="4">
    <source>
        <dbReference type="ARBA" id="ARBA00022691"/>
    </source>
</evidence>
<dbReference type="InterPro" id="IPR014816">
    <property type="entry name" value="tRNA_MeTrfase_Gcd14"/>
</dbReference>
<comment type="subcellular location">
    <subcellularLocation>
        <location evidence="1 8">Nucleus</location>
    </subcellularLocation>
</comment>
<accession>A0A7R9GGB9</accession>
<proteinExistence type="inferred from homology"/>